<dbReference type="Pfam" id="PF20168">
    <property type="entry name" value="PDS5"/>
    <property type="match status" value="1"/>
</dbReference>
<dbReference type="GO" id="GO:0006281">
    <property type="term" value="P:DNA repair"/>
    <property type="evidence" value="ECO:0007669"/>
    <property type="project" value="TreeGrafter"/>
</dbReference>
<keyword evidence="7" id="KW-1185">Reference proteome</keyword>
<keyword evidence="4" id="KW-0539">Nucleus</keyword>
<organism evidence="6 7">
    <name type="scientific">Taxus chinensis</name>
    <name type="common">Chinese yew</name>
    <name type="synonym">Taxus wallichiana var. chinensis</name>
    <dbReference type="NCBI Taxonomy" id="29808"/>
    <lineage>
        <taxon>Eukaryota</taxon>
        <taxon>Viridiplantae</taxon>
        <taxon>Streptophyta</taxon>
        <taxon>Embryophyta</taxon>
        <taxon>Tracheophyta</taxon>
        <taxon>Spermatophyta</taxon>
        <taxon>Pinopsida</taxon>
        <taxon>Pinidae</taxon>
        <taxon>Conifers II</taxon>
        <taxon>Cupressales</taxon>
        <taxon>Taxaceae</taxon>
        <taxon>Taxus</taxon>
    </lineage>
</organism>
<dbReference type="PANTHER" id="PTHR12663">
    <property type="entry name" value="ANDROGEN INDUCED INHIBITOR OF PROLIFERATION AS3 / PDS5-RELATED"/>
    <property type="match status" value="1"/>
</dbReference>
<proteinExistence type="predicted"/>
<sequence length="896" mass="102898">MGLTSEGEMKMQFCRLGRWLDPPHLSRDVLLSILEEVANCLSMVKQSDYGSMFSAMDSLVTHLARSELLRHDEVEVRLMVITCISEVTRITAPNLPYNDTTMEEVFELMIGSFQKLWDTTNPYFDKRVKILENMAKVRTCIPMLDLDCDDLILHMFEVFFVVLHDDHSQKIMVAMQTIMSLTLNEYVDPPQQLLSILEEGLRQEESCIAHTLAKGVLDQCSSKVKAYMLARSPMKQEGSALQGMSPLVFDDKFLISNACMGLGDCTEKSDLIQEEVKEEEPPDENKQGKDSLLIEEVSFPFDDCMHDDKVIMGDESKRKEKLDLQVCMDKQNEGSQEVINDHYLIVTNATWVGNECKDVGMCAMQEEAFPGTLDHSQLAGLRITTVIRGQINDFIHSKMKFKEAPHQSQIRLHDSKVEGDVWVENFKECEGVPWHKGMMRSPNHVVSDVLLPFIREIHWHNEWYEIPCMSYISDFPFSYVNDGVKTMGYHHAHATSWYEEVSNNFELFVLTLPCTCEMIKLNILLFLYHGEFQFWVIRKVVGIIKGKYKHCLFMCEFATKKSMCMPNISIDIHTVVMHIFSLFGDMLACPQKDSVTRYANFQFGASLVHVTGSFPGHLALLLHWEQQRGRYGVKFSCYVLENKGKYDEYSAMEGRGAKLVIKFTLDQLYIMCVNVFQNLFSWEQCIVGCESVVLALPKVSWDTLRSNIFIYTAVIYFSSLLVAFRAIRHEDKGYFSIGTLTHGSKDEVGLTWGQIWSCQAADYLSDFYFMTAVGFWEFKEVWGNIVTFGGNPYMKETCEPFTPWRHIGKVFFNTYFSNKFASCAGLKTCEERPLSYSLHEGIIEWAALELSKAHPFDDSPCHVEDTITWSTNYRVRTHFFGLTWGKETCSSKCFIT</sequence>
<keyword evidence="5" id="KW-0131">Cell cycle</keyword>
<dbReference type="GO" id="GO:0051301">
    <property type="term" value="P:cell division"/>
    <property type="evidence" value="ECO:0007669"/>
    <property type="project" value="UniProtKB-KW"/>
</dbReference>
<comment type="subcellular location">
    <subcellularLocation>
        <location evidence="1">Nucleus</location>
    </subcellularLocation>
</comment>
<dbReference type="GO" id="GO:0007064">
    <property type="term" value="P:mitotic sister chromatid cohesion"/>
    <property type="evidence" value="ECO:0007669"/>
    <property type="project" value="InterPro"/>
</dbReference>
<evidence type="ECO:0000256" key="4">
    <source>
        <dbReference type="ARBA" id="ARBA00023242"/>
    </source>
</evidence>
<evidence type="ECO:0000256" key="1">
    <source>
        <dbReference type="ARBA" id="ARBA00004123"/>
    </source>
</evidence>
<dbReference type="EMBL" id="JAHRHJ020001122">
    <property type="protein sequence ID" value="KAH9293451.1"/>
    <property type="molecule type" value="Genomic_DNA"/>
</dbReference>
<dbReference type="InterPro" id="IPR016024">
    <property type="entry name" value="ARM-type_fold"/>
</dbReference>
<name>A0AA38C2F4_TAXCH</name>
<dbReference type="InterPro" id="IPR039776">
    <property type="entry name" value="Pds5"/>
</dbReference>
<protein>
    <submittedName>
        <fullName evidence="6">Uncharacterized protein</fullName>
    </submittedName>
</protein>
<evidence type="ECO:0000256" key="3">
    <source>
        <dbReference type="ARBA" id="ARBA00022776"/>
    </source>
</evidence>
<evidence type="ECO:0000313" key="6">
    <source>
        <dbReference type="EMBL" id="KAH9293451.1"/>
    </source>
</evidence>
<dbReference type="GO" id="GO:0005634">
    <property type="term" value="C:nucleus"/>
    <property type="evidence" value="ECO:0007669"/>
    <property type="project" value="UniProtKB-SubCell"/>
</dbReference>
<gene>
    <name evidence="6" type="ORF">KI387_041357</name>
</gene>
<evidence type="ECO:0000313" key="7">
    <source>
        <dbReference type="Proteomes" id="UP000824469"/>
    </source>
</evidence>
<reference evidence="6 7" key="1">
    <citation type="journal article" date="2021" name="Nat. Plants">
        <title>The Taxus genome provides insights into paclitaxel biosynthesis.</title>
        <authorList>
            <person name="Xiong X."/>
            <person name="Gou J."/>
            <person name="Liao Q."/>
            <person name="Li Y."/>
            <person name="Zhou Q."/>
            <person name="Bi G."/>
            <person name="Li C."/>
            <person name="Du R."/>
            <person name="Wang X."/>
            <person name="Sun T."/>
            <person name="Guo L."/>
            <person name="Liang H."/>
            <person name="Lu P."/>
            <person name="Wu Y."/>
            <person name="Zhang Z."/>
            <person name="Ro D.K."/>
            <person name="Shang Y."/>
            <person name="Huang S."/>
            <person name="Yan J."/>
        </authorList>
    </citation>
    <scope>NUCLEOTIDE SEQUENCE [LARGE SCALE GENOMIC DNA]</scope>
    <source>
        <strain evidence="6">Ta-2019</strain>
    </source>
</reference>
<keyword evidence="2" id="KW-0132">Cell division</keyword>
<dbReference type="PANTHER" id="PTHR12663:SF0">
    <property type="entry name" value="PRECOCIOUS DISSOCIATION OF SISTERS 5, ISOFORM A"/>
    <property type="match status" value="1"/>
</dbReference>
<keyword evidence="3" id="KW-0498">Mitosis</keyword>
<dbReference type="Proteomes" id="UP000824469">
    <property type="component" value="Unassembled WGS sequence"/>
</dbReference>
<accession>A0AA38C2F4</accession>
<dbReference type="SUPFAM" id="SSF48371">
    <property type="entry name" value="ARM repeat"/>
    <property type="match status" value="1"/>
</dbReference>
<comment type="caution">
    <text evidence="6">The sequence shown here is derived from an EMBL/GenBank/DDBJ whole genome shotgun (WGS) entry which is preliminary data.</text>
</comment>
<evidence type="ECO:0000256" key="2">
    <source>
        <dbReference type="ARBA" id="ARBA00022618"/>
    </source>
</evidence>
<evidence type="ECO:0000256" key="5">
    <source>
        <dbReference type="ARBA" id="ARBA00023306"/>
    </source>
</evidence>
<dbReference type="AlphaFoldDB" id="A0AA38C2F4"/>
<dbReference type="GO" id="GO:0035825">
    <property type="term" value="P:homologous recombination"/>
    <property type="evidence" value="ECO:0007669"/>
    <property type="project" value="UniProtKB-ARBA"/>
</dbReference>
<dbReference type="GO" id="GO:0000785">
    <property type="term" value="C:chromatin"/>
    <property type="evidence" value="ECO:0007669"/>
    <property type="project" value="TreeGrafter"/>
</dbReference>